<proteinExistence type="predicted"/>
<organism evidence="1">
    <name type="scientific">marine metagenome</name>
    <dbReference type="NCBI Taxonomy" id="408172"/>
    <lineage>
        <taxon>unclassified sequences</taxon>
        <taxon>metagenomes</taxon>
        <taxon>ecological metagenomes</taxon>
    </lineage>
</organism>
<accession>A0A382I4F3</accession>
<gene>
    <name evidence="1" type="ORF">METZ01_LOCUS247418</name>
</gene>
<dbReference type="EMBL" id="UINC01065178">
    <property type="protein sequence ID" value="SVB94564.1"/>
    <property type="molecule type" value="Genomic_DNA"/>
</dbReference>
<evidence type="ECO:0000313" key="1">
    <source>
        <dbReference type="EMBL" id="SVB94564.1"/>
    </source>
</evidence>
<sequence length="180" mass="21151">MTKKELFTSVFFVILLVVLSSTNNTIGNEIQVGSDPTKELENKTKPEIDTSKYQYSRSYLSNRILREFYDLDPEDSDLDSLAHDIFDKYRSDIDILNWSDGFLSALIEVLPSQKKQFKVKKKLCDKIFEELKELDEHHVSYNDKAYEIFDKYRDKIEEYEWPNWFLEQLRALAGGPSKTA</sequence>
<protein>
    <submittedName>
        <fullName evidence="1">Uncharacterized protein</fullName>
    </submittedName>
</protein>
<dbReference type="AlphaFoldDB" id="A0A382I4F3"/>
<name>A0A382I4F3_9ZZZZ</name>
<reference evidence="1" key="1">
    <citation type="submission" date="2018-05" db="EMBL/GenBank/DDBJ databases">
        <authorList>
            <person name="Lanie J.A."/>
            <person name="Ng W.-L."/>
            <person name="Kazmierczak K.M."/>
            <person name="Andrzejewski T.M."/>
            <person name="Davidsen T.M."/>
            <person name="Wayne K.J."/>
            <person name="Tettelin H."/>
            <person name="Glass J.I."/>
            <person name="Rusch D."/>
            <person name="Podicherti R."/>
            <person name="Tsui H.-C.T."/>
            <person name="Winkler M.E."/>
        </authorList>
    </citation>
    <scope>NUCLEOTIDE SEQUENCE</scope>
</reference>